<evidence type="ECO:0000313" key="4">
    <source>
        <dbReference type="Proteomes" id="UP000184420"/>
    </source>
</evidence>
<gene>
    <name evidence="3" type="ORF">SAMN05444266_103124</name>
</gene>
<dbReference type="PANTHER" id="PTHR19860:SF40">
    <property type="entry name" value="WD40 REPEAT-CONTAINING PROTEIN"/>
    <property type="match status" value="1"/>
</dbReference>
<reference evidence="3 4" key="1">
    <citation type="submission" date="2016-11" db="EMBL/GenBank/DDBJ databases">
        <authorList>
            <person name="Jaros S."/>
            <person name="Januszkiewicz K."/>
            <person name="Wedrychowicz H."/>
        </authorList>
    </citation>
    <scope>NUCLEOTIDE SEQUENCE [LARGE SCALE GENOMIC DNA]</scope>
    <source>
        <strain evidence="3 4">DSM 27406</strain>
    </source>
</reference>
<proteinExistence type="predicted"/>
<dbReference type="STRING" id="1419482.SAMN05444266_103124"/>
<dbReference type="RefSeq" id="WP_073079799.1">
    <property type="nucleotide sequence ID" value="NZ_FRBL01000003.1"/>
</dbReference>
<keyword evidence="4" id="KW-1185">Reference proteome</keyword>
<protein>
    <submittedName>
        <fullName evidence="3">AAA-like domain-containing protein</fullName>
    </submittedName>
</protein>
<evidence type="ECO:0000259" key="2">
    <source>
        <dbReference type="Pfam" id="PF24883"/>
    </source>
</evidence>
<organism evidence="3 4">
    <name type="scientific">Chitinophaga jiangningensis</name>
    <dbReference type="NCBI Taxonomy" id="1419482"/>
    <lineage>
        <taxon>Bacteria</taxon>
        <taxon>Pseudomonadati</taxon>
        <taxon>Bacteroidota</taxon>
        <taxon>Chitinophagia</taxon>
        <taxon>Chitinophagales</taxon>
        <taxon>Chitinophagaceae</taxon>
        <taxon>Chitinophaga</taxon>
    </lineage>
</organism>
<dbReference type="InterPro" id="IPR051191">
    <property type="entry name" value="DCAF12"/>
</dbReference>
<name>A0A1M7A4I3_9BACT</name>
<dbReference type="SUPFAM" id="SSF52540">
    <property type="entry name" value="P-loop containing nucleoside triphosphate hydrolases"/>
    <property type="match status" value="1"/>
</dbReference>
<dbReference type="Pfam" id="PF14516">
    <property type="entry name" value="AAA_35"/>
    <property type="match status" value="1"/>
</dbReference>
<dbReference type="Gene3D" id="3.40.50.300">
    <property type="entry name" value="P-loop containing nucleotide triphosphate hydrolases"/>
    <property type="match status" value="1"/>
</dbReference>
<dbReference type="Proteomes" id="UP000184420">
    <property type="component" value="Unassembled WGS sequence"/>
</dbReference>
<evidence type="ECO:0000313" key="3">
    <source>
        <dbReference type="EMBL" id="SHL37652.1"/>
    </source>
</evidence>
<evidence type="ECO:0000256" key="1">
    <source>
        <dbReference type="ARBA" id="ARBA00022737"/>
    </source>
</evidence>
<dbReference type="Pfam" id="PF24883">
    <property type="entry name" value="NPHP3_N"/>
    <property type="match status" value="1"/>
</dbReference>
<dbReference type="PANTHER" id="PTHR19860">
    <property type="entry name" value="DDB1- AND CUL4-ASSOCIATED FACTOR 12-RELATED"/>
    <property type="match status" value="1"/>
</dbReference>
<dbReference type="InterPro" id="IPR027417">
    <property type="entry name" value="P-loop_NTPase"/>
</dbReference>
<keyword evidence="1" id="KW-0677">Repeat</keyword>
<dbReference type="OrthoDB" id="898678at2"/>
<dbReference type="InterPro" id="IPR056884">
    <property type="entry name" value="NPHP3-like_N"/>
</dbReference>
<feature type="domain" description="Nephrocystin 3-like N-terminal" evidence="2">
    <location>
        <begin position="273"/>
        <end position="414"/>
    </location>
</feature>
<dbReference type="EMBL" id="FRBL01000003">
    <property type="protein sequence ID" value="SHL37652.1"/>
    <property type="molecule type" value="Genomic_DNA"/>
</dbReference>
<sequence>MSVVKTPGEVAAIAGYFFQYEIFATEIYNQLLDNNLEWVEFASSGAGKLDDVLLGTSEKVIAYQIKHIGSSNFSYLDFTQSDTESIFKGAFKGWQSIKAKYSDKTIDARFITTQSVSAHDSITAYSAKEKPSFEKFIANLWLPLQEGTYDTNTIPKVWQPVWNALIGMVNTTATELIAFVQAFNFVFNYRTDQFLYDTYTQAMRTAHISRIVTRIAQIVAQKGNVRYDRLKFLTEFGLKNQYETRFQHAFFVDERHYQPINTTLAQLDAIIQRKDKGYIALAGNAGSGKSTLLTKWLTDSPYKVLKYYAYSNLEMSYEYGYRGEAEYFLHDLLIQIRESGLSLQDRLPENDLLDLQRHLGEELKKLSYLDQKVFIIVDGLDHIGREQQVCHSLISVLPRSESIPSNIYFILGSRTIGQLCELNFDIQQHLTQTDSIVSISPFNKEQINDLASSYELQLSGELLDKLLQNTQGHPLFLRYAVEELKQAKASQFDEIIEGKDFSGDIYLEYQKFWEKHKTLDGFVHVLGLISRFRYPYFDTEIFSQFEINRADAARVNQVAEYYFFKSATVWQFFHNSFKEFLITESAKNPFNGQFDRRQDIRYHLEIANAIASSNGLYRFNVIYHWYKAEAFEKIIETVSQAFFRQQWFAFRQTAIIREDIKIAAQAATKQKSYPTIAACFFAALELDQRAANFPLGEHYDIFLSAGRMEIACSFVFDSAKLLVSQANALEFAQLLFDKGYQKLARELFDRATPVQLLLRSKKLSRRRYHHSSYTESNEVELLKTWANIASLFLPMSDIINRCKDIVVADEAFEEPDEPVESEIILSLKEFFLDRGAYRELGELESFAKQILDQDDLFDFYFQVVYHREVSVELKKKGLAFFDNWILDTNNSHLLSYALVYTFASDNPEKRQRAFELLETPEALKQRSSRVRPGGFSDYVFNYARLYYIIKKDFSVAPETIIPESDKPIENGFYRAFAQMGLAQAWFYHGYPTASMSFFESVDKLFRLFHHRHGDPLYDYEIAASKGDFVKQILQVAVRISPEVIQDLLVKLTEEWKNNGQYWGDQSIQEIVTWVTTQQLYPDWCKATLHSLEASLFDSGYLNERITAGAKQSRLWSWLGETEKAIATIDQLMSIALEMGPEDDRQVDQMVSWISKRQPLQVADSQYYFDRLPAMLKKVNSASHTPAEAILEATLDQGNAFAVFEHLLFNRLISLLDGSEVILRYLLKQNRTWSDLMIKLFARIIVTMDDANTTRRRFIRVFFETQPTEQQIADLVSEFKICAVAEVRASYLYEVYDLALKNNINTENIGLPVRPEPRDRVQNSIARLRLKDGRELSLEDVLKTVHSLDELVSLKEQQEQYSYFNWTDPLVQIIPTAPATKLSSFLDTLDLDTETKHIIRIARELAKYQQTALAEKLLKRMIATSPRCQWGDDYYAKGKSEAYEALLELVPGQTTRDMAFKDFADTLTNMGTKTRESIIADLDNIFALFAGVADKNMLYQEIKLYRDQLHLHDQPVHTLAIMGTHNDDDLVTSWLHFMITMPSEFDQIIFPLLIQGHQKFKKLISTILQRLYTEGFTLKFLRLLHGLATQTNDYTNFYADELSRLVNSKRVDLMLLASNLLFFNDIEPQRIAQSTDLPLSYKLELQPQLGLVDASRQAVEHISEEGYLKPTSDPLVYTQIVRYERKVLARLTGFSEYNIAYRIRAIGDDLQFPDWCASISEQELRNLYDSTLDVKISYNRPDVQKVYAGLTKVIMELTDLGLVELEDIIPLVPHFDPALYLINSVEQPASVKSILNESGSAPSADRKWAHEFDDNYINSVLLPYDGTRYILAETILLQGMSHGKAIEIREACIDVEVQIDKRLPHIFPCRTEALLRDYLDIDEAGIVIYNSVFSTFPKSHWLAINPLLAEDMELHFNGKAGNFRWDNDSGEAVVESIFWQLGDPANKSGHHDSEAGYGWRVLISEEGLKKIISLLEGKPLIHYRQVERHLEFHQSRYDTHIKESDKKATTSEFKLS</sequence>
<accession>A0A1M7A4I3</accession>